<organism evidence="5 6">
    <name type="scientific">Mycobacterium bourgelatii</name>
    <dbReference type="NCBI Taxonomy" id="1273442"/>
    <lineage>
        <taxon>Bacteria</taxon>
        <taxon>Bacillati</taxon>
        <taxon>Actinomycetota</taxon>
        <taxon>Actinomycetes</taxon>
        <taxon>Mycobacteriales</taxon>
        <taxon>Mycobacteriaceae</taxon>
        <taxon>Mycobacterium</taxon>
    </lineage>
</organism>
<protein>
    <submittedName>
        <fullName evidence="5">Cyclohexanecarboxylate-CoA ligase</fullName>
    </submittedName>
</protein>
<name>A0A7I9YPJ0_MYCBU</name>
<dbReference type="Gene3D" id="3.40.50.12780">
    <property type="entry name" value="N-terminal domain of ligase-like"/>
    <property type="match status" value="1"/>
</dbReference>
<keyword evidence="6" id="KW-1185">Reference proteome</keyword>
<dbReference type="InterPro" id="IPR045851">
    <property type="entry name" value="AMP-bd_C_sf"/>
</dbReference>
<dbReference type="SUPFAM" id="SSF56801">
    <property type="entry name" value="Acetyl-CoA synthetase-like"/>
    <property type="match status" value="1"/>
</dbReference>
<dbReference type="PANTHER" id="PTHR43201">
    <property type="entry name" value="ACYL-COA SYNTHETASE"/>
    <property type="match status" value="1"/>
</dbReference>
<dbReference type="RefSeq" id="WP_163712476.1">
    <property type="nucleotide sequence ID" value="NZ_BLKZ01000001.1"/>
</dbReference>
<dbReference type="Pfam" id="PF00501">
    <property type="entry name" value="AMP-binding"/>
    <property type="match status" value="1"/>
</dbReference>
<sequence>MHAGALNVISSPAFSAEEAARYHAAGWWSEATLSDAVRRNSEDAPGRPAYIDHPSGHPGDHHGRVLTWREFDCAADALAAQLAGAGVQRHDRVAVWHGDCGAIHVLFVAIERCAAVVVGIGARAGTREAGSIMQSTQPKLLISDQQRRDPASSVAAQLQVPLLIMTDADGEAPRLNVDAKPMPVIGGSQLGPDDVFLINSTSGTTGLPKCVVHTQNRWHYFHQKAVANGLLTPHDIILPVIPMPFGFGIWTSHTTPIYLGATAVLLRRFTAAAACEAIERHRVTVLCCVSTQLTMLMADNASRTHDLSSLRVVFTGGEALPYRPAAEFEELTGATILQFYGSNETGLLSATTLADPRERRLRTAGRVVAEMSVRLFDGDRDVTDTGQGQPACRGPATSLGYLGGADHDKLFTQDGWMRMGDICQIDADGYLSVTGRTSDFILRGGKNISAAQVEDAASTHPAIAVAAAVAMPDAVFGEKVCLYAELVGGQTIDLPGLTKYLLGLGVSKELLPERLVVVDELPRSSGGKVAKGQLREDIRARMEAEDEHS</sequence>
<comment type="caution">
    <text evidence="5">The sequence shown here is derived from an EMBL/GenBank/DDBJ whole genome shotgun (WGS) entry which is preliminary data.</text>
</comment>
<dbReference type="Proteomes" id="UP000465360">
    <property type="component" value="Unassembled WGS sequence"/>
</dbReference>
<dbReference type="InterPro" id="IPR000873">
    <property type="entry name" value="AMP-dep_synth/lig_dom"/>
</dbReference>
<proteinExistence type="inferred from homology"/>
<dbReference type="Gene3D" id="3.30.300.30">
    <property type="match status" value="1"/>
</dbReference>
<accession>A0A7I9YPJ0</accession>
<keyword evidence="2 5" id="KW-0436">Ligase</keyword>
<dbReference type="PANTHER" id="PTHR43201:SF5">
    <property type="entry name" value="MEDIUM-CHAIN ACYL-COA LIGASE ACSF2, MITOCHONDRIAL"/>
    <property type="match status" value="1"/>
</dbReference>
<dbReference type="AlphaFoldDB" id="A0A7I9YPJ0"/>
<evidence type="ECO:0000256" key="3">
    <source>
        <dbReference type="SAM" id="MobiDB-lite"/>
    </source>
</evidence>
<evidence type="ECO:0000256" key="1">
    <source>
        <dbReference type="ARBA" id="ARBA00006432"/>
    </source>
</evidence>
<gene>
    <name evidence="5" type="ORF">MBOU_26370</name>
</gene>
<reference evidence="5 6" key="1">
    <citation type="journal article" date="2019" name="Emerg. Microbes Infect.">
        <title>Comprehensive subspecies identification of 175 nontuberculous mycobacteria species based on 7547 genomic profiles.</title>
        <authorList>
            <person name="Matsumoto Y."/>
            <person name="Kinjo T."/>
            <person name="Motooka D."/>
            <person name="Nabeya D."/>
            <person name="Jung N."/>
            <person name="Uechi K."/>
            <person name="Horii T."/>
            <person name="Iida T."/>
            <person name="Fujita J."/>
            <person name="Nakamura S."/>
        </authorList>
    </citation>
    <scope>NUCLEOTIDE SEQUENCE [LARGE SCALE GENOMIC DNA]</scope>
    <source>
        <strain evidence="5 6">JCM 30725</strain>
    </source>
</reference>
<feature type="region of interest" description="Disordered" evidence="3">
    <location>
        <begin position="38"/>
        <end position="62"/>
    </location>
</feature>
<dbReference type="GO" id="GO:0031956">
    <property type="term" value="F:medium-chain fatty acid-CoA ligase activity"/>
    <property type="evidence" value="ECO:0007669"/>
    <property type="project" value="TreeGrafter"/>
</dbReference>
<comment type="similarity">
    <text evidence="1">Belongs to the ATP-dependent AMP-binding enzyme family.</text>
</comment>
<dbReference type="GO" id="GO:0006631">
    <property type="term" value="P:fatty acid metabolic process"/>
    <property type="evidence" value="ECO:0007669"/>
    <property type="project" value="TreeGrafter"/>
</dbReference>
<evidence type="ECO:0000256" key="2">
    <source>
        <dbReference type="ARBA" id="ARBA00022598"/>
    </source>
</evidence>
<evidence type="ECO:0000313" key="5">
    <source>
        <dbReference type="EMBL" id="GFG90595.1"/>
    </source>
</evidence>
<dbReference type="CDD" id="cd04433">
    <property type="entry name" value="AFD_class_I"/>
    <property type="match status" value="1"/>
</dbReference>
<evidence type="ECO:0000259" key="4">
    <source>
        <dbReference type="Pfam" id="PF00501"/>
    </source>
</evidence>
<feature type="domain" description="AMP-dependent synthetase/ligase" evidence="4">
    <location>
        <begin position="38"/>
        <end position="402"/>
    </location>
</feature>
<evidence type="ECO:0000313" key="6">
    <source>
        <dbReference type="Proteomes" id="UP000465360"/>
    </source>
</evidence>
<dbReference type="InterPro" id="IPR042099">
    <property type="entry name" value="ANL_N_sf"/>
</dbReference>
<dbReference type="EMBL" id="BLKZ01000001">
    <property type="protein sequence ID" value="GFG90595.1"/>
    <property type="molecule type" value="Genomic_DNA"/>
</dbReference>